<dbReference type="GO" id="GO:0046872">
    <property type="term" value="F:metal ion binding"/>
    <property type="evidence" value="ECO:0007669"/>
    <property type="project" value="UniProtKB-KW"/>
</dbReference>
<dbReference type="SUPFAM" id="SSF51197">
    <property type="entry name" value="Clavaminate synthase-like"/>
    <property type="match status" value="1"/>
</dbReference>
<dbReference type="InterPro" id="IPR050295">
    <property type="entry name" value="Plant_2OG-oxidoreductases"/>
</dbReference>
<dbReference type="GO" id="GO:0016491">
    <property type="term" value="F:oxidoreductase activity"/>
    <property type="evidence" value="ECO:0007669"/>
    <property type="project" value="UniProtKB-KW"/>
</dbReference>
<sequence>MEQKLKGGKTLSLPLGYYASNPEYEKNLPWAEILQLLQSPEWLSNLRKKSTVTNTTHLEYMEEMNKLGMIIMEMLAHGLGLADDFFSKNFEEKEATIFRISRYPPCPLPEKIVGIGIHSNPQTLTILCQDQVGGLQVLRDDKQWIRVRPLPNSFVINIGDTLEGTEKIPLSQNAPFFANSDPEMPAVPVPAAQVHNWLLENIAAALTRITERASAKENGPTSAPDQDVPMADVSASSVKSSPSPRGPSSIEGISKSSYVRLPNDIKGSSVKHSLELFLDPRVYRKQPLYFLGGLDKRKVKECYTQGSGEQGEAEVVNGIFSESNSHKSEASKAYKIRSFRKILEKDDNPNLDNYFYWFHTAFHAFHDNSAFDIVATAAMIEE</sequence>
<keyword evidence="3" id="KW-0408">Iron</keyword>
<feature type="region of interest" description="Disordered" evidence="4">
    <location>
        <begin position="213"/>
        <end position="253"/>
    </location>
</feature>
<dbReference type="Pfam" id="PF03171">
    <property type="entry name" value="2OG-FeII_Oxy"/>
    <property type="match status" value="1"/>
</dbReference>
<dbReference type="Proteomes" id="UP000222542">
    <property type="component" value="Unassembled WGS sequence"/>
</dbReference>
<comment type="caution">
    <text evidence="6">The sequence shown here is derived from an EMBL/GenBank/DDBJ whole genome shotgun (WGS) entry which is preliminary data.</text>
</comment>
<keyword evidence="7" id="KW-1185">Reference proteome</keyword>
<reference evidence="6 7" key="2">
    <citation type="journal article" date="2017" name="Genome Biol.">
        <title>New reference genome sequences of hot pepper reveal the massive evolution of plant disease-resistance genes by retroduplication.</title>
        <authorList>
            <person name="Kim S."/>
            <person name="Park J."/>
            <person name="Yeom S.I."/>
            <person name="Kim Y.M."/>
            <person name="Seo E."/>
            <person name="Kim K.T."/>
            <person name="Kim M.S."/>
            <person name="Lee J.M."/>
            <person name="Cheong K."/>
            <person name="Shin H.S."/>
            <person name="Kim S.B."/>
            <person name="Han K."/>
            <person name="Lee J."/>
            <person name="Park M."/>
            <person name="Lee H.A."/>
            <person name="Lee H.Y."/>
            <person name="Lee Y."/>
            <person name="Oh S."/>
            <person name="Lee J.H."/>
            <person name="Choi E."/>
            <person name="Choi E."/>
            <person name="Lee S.E."/>
            <person name="Jeon J."/>
            <person name="Kim H."/>
            <person name="Choi G."/>
            <person name="Song H."/>
            <person name="Lee J."/>
            <person name="Lee S.C."/>
            <person name="Kwon J.K."/>
            <person name="Lee H.Y."/>
            <person name="Koo N."/>
            <person name="Hong Y."/>
            <person name="Kim R.W."/>
            <person name="Kang W.H."/>
            <person name="Huh J.H."/>
            <person name="Kang B.C."/>
            <person name="Yang T.J."/>
            <person name="Lee Y.H."/>
            <person name="Bennetzen J.L."/>
            <person name="Choi D."/>
        </authorList>
    </citation>
    <scope>NUCLEOTIDE SEQUENCE [LARGE SCALE GENOMIC DNA]</scope>
    <source>
        <strain evidence="7">cv. CM334</strain>
    </source>
</reference>
<reference evidence="6 7" key="1">
    <citation type="journal article" date="2014" name="Nat. Genet.">
        <title>Genome sequence of the hot pepper provides insights into the evolution of pungency in Capsicum species.</title>
        <authorList>
            <person name="Kim S."/>
            <person name="Park M."/>
            <person name="Yeom S.I."/>
            <person name="Kim Y.M."/>
            <person name="Lee J.M."/>
            <person name="Lee H.A."/>
            <person name="Seo E."/>
            <person name="Choi J."/>
            <person name="Cheong K."/>
            <person name="Kim K.T."/>
            <person name="Jung K."/>
            <person name="Lee G.W."/>
            <person name="Oh S.K."/>
            <person name="Bae C."/>
            <person name="Kim S.B."/>
            <person name="Lee H.Y."/>
            <person name="Kim S.Y."/>
            <person name="Kim M.S."/>
            <person name="Kang B.C."/>
            <person name="Jo Y.D."/>
            <person name="Yang H.B."/>
            <person name="Jeong H.J."/>
            <person name="Kang W.H."/>
            <person name="Kwon J.K."/>
            <person name="Shin C."/>
            <person name="Lim J.Y."/>
            <person name="Park J.H."/>
            <person name="Huh J.H."/>
            <person name="Kim J.S."/>
            <person name="Kim B.D."/>
            <person name="Cohen O."/>
            <person name="Paran I."/>
            <person name="Suh M.C."/>
            <person name="Lee S.B."/>
            <person name="Kim Y.K."/>
            <person name="Shin Y."/>
            <person name="Noh S.J."/>
            <person name="Park J."/>
            <person name="Seo Y.S."/>
            <person name="Kwon S.Y."/>
            <person name="Kim H.A."/>
            <person name="Park J.M."/>
            <person name="Kim H.J."/>
            <person name="Choi S.B."/>
            <person name="Bosland P.W."/>
            <person name="Reeves G."/>
            <person name="Jo S.H."/>
            <person name="Lee B.W."/>
            <person name="Cho H.T."/>
            <person name="Choi H.S."/>
            <person name="Lee M.S."/>
            <person name="Yu Y."/>
            <person name="Do Choi Y."/>
            <person name="Park B.S."/>
            <person name="van Deynze A."/>
            <person name="Ashrafi H."/>
            <person name="Hill T."/>
            <person name="Kim W.T."/>
            <person name="Pai H.S."/>
            <person name="Ahn H.K."/>
            <person name="Yeam I."/>
            <person name="Giovannoni J.J."/>
            <person name="Rose J.K."/>
            <person name="Sorensen I."/>
            <person name="Lee S.J."/>
            <person name="Kim R.W."/>
            <person name="Choi I.Y."/>
            <person name="Choi B.S."/>
            <person name="Lim J.S."/>
            <person name="Lee Y.H."/>
            <person name="Choi D."/>
        </authorList>
    </citation>
    <scope>NUCLEOTIDE SEQUENCE [LARGE SCALE GENOMIC DNA]</scope>
    <source>
        <strain evidence="7">cv. CM334</strain>
    </source>
</reference>
<gene>
    <name evidence="6" type="ORF">T459_00692</name>
</gene>
<evidence type="ECO:0000259" key="5">
    <source>
        <dbReference type="Pfam" id="PF03171"/>
    </source>
</evidence>
<evidence type="ECO:0000256" key="3">
    <source>
        <dbReference type="ARBA" id="ARBA00023004"/>
    </source>
</evidence>
<evidence type="ECO:0000313" key="7">
    <source>
        <dbReference type="Proteomes" id="UP000222542"/>
    </source>
</evidence>
<dbReference type="PANTHER" id="PTHR47991">
    <property type="entry name" value="OXOGLUTARATE/IRON-DEPENDENT DIOXYGENASE"/>
    <property type="match status" value="1"/>
</dbReference>
<feature type="compositionally biased region" description="Low complexity" evidence="4">
    <location>
        <begin position="234"/>
        <end position="249"/>
    </location>
</feature>
<dbReference type="STRING" id="4072.A0A2G3AF22"/>
<evidence type="ECO:0000256" key="2">
    <source>
        <dbReference type="ARBA" id="ARBA00023002"/>
    </source>
</evidence>
<dbReference type="InterPro" id="IPR044861">
    <property type="entry name" value="IPNS-like_FE2OG_OXY"/>
</dbReference>
<protein>
    <recommendedName>
        <fullName evidence="5">Isopenicillin N synthase-like Fe(2+) 2OG dioxygenase domain-containing protein</fullName>
    </recommendedName>
</protein>
<keyword evidence="1" id="KW-0479">Metal-binding</keyword>
<organism evidence="6 7">
    <name type="scientific">Capsicum annuum</name>
    <name type="common">Capsicum pepper</name>
    <dbReference type="NCBI Taxonomy" id="4072"/>
    <lineage>
        <taxon>Eukaryota</taxon>
        <taxon>Viridiplantae</taxon>
        <taxon>Streptophyta</taxon>
        <taxon>Embryophyta</taxon>
        <taxon>Tracheophyta</taxon>
        <taxon>Spermatophyta</taxon>
        <taxon>Magnoliopsida</taxon>
        <taxon>eudicotyledons</taxon>
        <taxon>Gunneridae</taxon>
        <taxon>Pentapetalae</taxon>
        <taxon>asterids</taxon>
        <taxon>lamiids</taxon>
        <taxon>Solanales</taxon>
        <taxon>Solanaceae</taxon>
        <taxon>Solanoideae</taxon>
        <taxon>Capsiceae</taxon>
        <taxon>Capsicum</taxon>
    </lineage>
</organism>
<dbReference type="Gene3D" id="2.60.120.330">
    <property type="entry name" value="B-lactam Antibiotic, Isopenicillin N Synthase, Chain"/>
    <property type="match status" value="1"/>
</dbReference>
<dbReference type="AlphaFoldDB" id="A0A2G3AF22"/>
<feature type="domain" description="Isopenicillin N synthase-like Fe(2+) 2OG dioxygenase" evidence="5">
    <location>
        <begin position="98"/>
        <end position="162"/>
    </location>
</feature>
<dbReference type="Gramene" id="PHT92810">
    <property type="protein sequence ID" value="PHT92810"/>
    <property type="gene ID" value="T459_00692"/>
</dbReference>
<accession>A0A2G3AF22</accession>
<evidence type="ECO:0000256" key="1">
    <source>
        <dbReference type="ARBA" id="ARBA00022723"/>
    </source>
</evidence>
<evidence type="ECO:0000256" key="4">
    <source>
        <dbReference type="SAM" id="MobiDB-lite"/>
    </source>
</evidence>
<dbReference type="InterPro" id="IPR027443">
    <property type="entry name" value="IPNS-like_sf"/>
</dbReference>
<name>A0A2G3AF22_CAPAN</name>
<dbReference type="EMBL" id="AYRZ02000001">
    <property type="protein sequence ID" value="PHT92810.1"/>
    <property type="molecule type" value="Genomic_DNA"/>
</dbReference>
<keyword evidence="2" id="KW-0560">Oxidoreductase</keyword>
<proteinExistence type="predicted"/>
<evidence type="ECO:0000313" key="6">
    <source>
        <dbReference type="EMBL" id="PHT92810.1"/>
    </source>
</evidence>